<feature type="domain" description="PH" evidence="5">
    <location>
        <begin position="376"/>
        <end position="482"/>
    </location>
</feature>
<evidence type="ECO:0000256" key="2">
    <source>
        <dbReference type="ARBA" id="ARBA00022771"/>
    </source>
</evidence>
<dbReference type="PANTHER" id="PTHR23180">
    <property type="entry name" value="CENTAURIN/ARF"/>
    <property type="match status" value="1"/>
</dbReference>
<dbReference type="InterPro" id="IPR027267">
    <property type="entry name" value="AH/BAR_dom_sf"/>
</dbReference>
<dbReference type="InterPro" id="IPR038508">
    <property type="entry name" value="ArfGAP_dom_sf"/>
</dbReference>
<protein>
    <recommendedName>
        <fullName evidence="5">PH domain-containing protein</fullName>
    </recommendedName>
</protein>
<dbReference type="Gene3D" id="1.20.1270.60">
    <property type="entry name" value="Arfaptin homology (AH) domain/BAR domain"/>
    <property type="match status" value="1"/>
</dbReference>
<dbReference type="InterPro" id="IPR011993">
    <property type="entry name" value="PH-like_dom_sf"/>
</dbReference>
<dbReference type="InterPro" id="IPR001164">
    <property type="entry name" value="ArfGAP_dom"/>
</dbReference>
<dbReference type="InterPro" id="IPR037278">
    <property type="entry name" value="ARFGAP/RecO"/>
</dbReference>
<feature type="region of interest" description="Disordered" evidence="4">
    <location>
        <begin position="1"/>
        <end position="21"/>
    </location>
</feature>
<evidence type="ECO:0000313" key="7">
    <source>
        <dbReference type="Proteomes" id="UP001448207"/>
    </source>
</evidence>
<dbReference type="EMBL" id="JBCLYO010000023">
    <property type="protein sequence ID" value="KAL0079213.1"/>
    <property type="molecule type" value="Genomic_DNA"/>
</dbReference>
<keyword evidence="1" id="KW-0479">Metal-binding</keyword>
<feature type="compositionally biased region" description="Polar residues" evidence="4">
    <location>
        <begin position="486"/>
        <end position="499"/>
    </location>
</feature>
<dbReference type="Gene3D" id="1.10.220.150">
    <property type="entry name" value="Arf GTPase activating protein"/>
    <property type="match status" value="1"/>
</dbReference>
<dbReference type="InterPro" id="IPR045258">
    <property type="entry name" value="ACAP1/2/3-like"/>
</dbReference>
<dbReference type="InterPro" id="IPR001849">
    <property type="entry name" value="PH_domain"/>
</dbReference>
<sequence length="864" mass="97244">MANRGSERLERLRKSRAEKGKWPLNNDIEIQSEDDMEDLEAVDKFIKSIYIANGIDPDTITENSFSSYTAERDSLIGGSSTDVSNVARAGFNSDTENSDPSTSTISSEPKDLNTSALPEEPEQEVFLINRSQENEEILRPSTSFNDGYLVDGPVFRAQIAELEEKTVKMKASTKSTLKIAKVFLTTLEAHMSNEIKLRSVLQRIPSTIPVLLDYVDRTWSIFHEQNIRLQKGIKTHILNELQKHYDIVVKDTDIKKRDFQAASTEGIKENKILFNLASEQHKNSEFFDLVTKGKVPGIDELSAIEMAVKEDSIIQTVLDEEHIRIRNPVYSSHNRHVRNMMNSVIGGQSSSANVSSLEENLATNEEEDRDLLLRSGKTMEGILYSTSKPNNSDDPALKSRGTWHKYWCVLDENQISEFRDWKTLPRLHMSPISLFNANVHQIDDVDRKFCFEVITPHMRRVYQALTDEDRKKWVACIRNSIEEISLGNQPSTSNGQSRHQLADNPEQESKIKSLFNKPSKRNISSYFKSIFSAIFPNSRATEDLHNSIQHNNETSSSTIATRPSHRPLEYFRNLLGSCIKRISTPRLAYDTNHAPAPASAPASAPQKMRITTPSLEILRRDLSNKRCAECGFDDPTNCCVNLGIIVCNDIEELIISVGNDISNNIWDPLQHIAPHERPAENLSSNSIVRPRPFSTYEEKSRYIQDKYTAKAYICSAGSSPNQELMNAIDMDDIPAALRAISRGVDFNTAWYSTPDSLSASRTSQGIGLAVDQRTPPECCESYHPLHKALLYGRHAEASGSSSRNLIFPMAELLLQHGASTTVFDLHTHRSLGEIIYLDINIEKAAVEFLNGRPRATGEQPIVTF</sequence>
<feature type="compositionally biased region" description="Polar residues" evidence="4">
    <location>
        <begin position="92"/>
        <end position="116"/>
    </location>
</feature>
<dbReference type="Gene3D" id="2.30.29.30">
    <property type="entry name" value="Pleckstrin-homology domain (PH domain)/Phosphotyrosine-binding domain (PTB)"/>
    <property type="match status" value="1"/>
</dbReference>
<organism evidence="6 7">
    <name type="scientific">Phycomyces blakesleeanus</name>
    <dbReference type="NCBI Taxonomy" id="4837"/>
    <lineage>
        <taxon>Eukaryota</taxon>
        <taxon>Fungi</taxon>
        <taxon>Fungi incertae sedis</taxon>
        <taxon>Mucoromycota</taxon>
        <taxon>Mucoromycotina</taxon>
        <taxon>Mucoromycetes</taxon>
        <taxon>Mucorales</taxon>
        <taxon>Phycomycetaceae</taxon>
        <taxon>Phycomyces</taxon>
    </lineage>
</organism>
<feature type="region of interest" description="Disordered" evidence="4">
    <location>
        <begin position="486"/>
        <end position="509"/>
    </location>
</feature>
<evidence type="ECO:0000313" key="6">
    <source>
        <dbReference type="EMBL" id="KAL0079213.1"/>
    </source>
</evidence>
<dbReference type="Pfam" id="PF00169">
    <property type="entry name" value="PH"/>
    <property type="match status" value="1"/>
</dbReference>
<keyword evidence="7" id="KW-1185">Reference proteome</keyword>
<keyword evidence="3" id="KW-0862">Zinc</keyword>
<feature type="region of interest" description="Disordered" evidence="4">
    <location>
        <begin position="90"/>
        <end position="121"/>
    </location>
</feature>
<gene>
    <name evidence="6" type="ORF">J3Q64DRAFT_1839423</name>
</gene>
<dbReference type="SUPFAM" id="SSF103657">
    <property type="entry name" value="BAR/IMD domain-like"/>
    <property type="match status" value="1"/>
</dbReference>
<dbReference type="Proteomes" id="UP001448207">
    <property type="component" value="Unassembled WGS sequence"/>
</dbReference>
<dbReference type="PANTHER" id="PTHR23180:SF160">
    <property type="entry name" value="ADP-RIBOSYLATION FACTOR GTPASE-ACTIVATING PROTEIN EFFECTOR PROTEIN 1"/>
    <property type="match status" value="1"/>
</dbReference>
<evidence type="ECO:0000256" key="1">
    <source>
        <dbReference type="ARBA" id="ARBA00022723"/>
    </source>
</evidence>
<evidence type="ECO:0000259" key="5">
    <source>
        <dbReference type="PROSITE" id="PS50003"/>
    </source>
</evidence>
<evidence type="ECO:0000256" key="3">
    <source>
        <dbReference type="ARBA" id="ARBA00022833"/>
    </source>
</evidence>
<name>A0ABR3APJ7_PHYBL</name>
<dbReference type="SMART" id="SM00105">
    <property type="entry name" value="ArfGap"/>
    <property type="match status" value="1"/>
</dbReference>
<dbReference type="SUPFAM" id="SSF50729">
    <property type="entry name" value="PH domain-like"/>
    <property type="match status" value="1"/>
</dbReference>
<comment type="caution">
    <text evidence="6">The sequence shown here is derived from an EMBL/GenBank/DDBJ whole genome shotgun (WGS) entry which is preliminary data.</text>
</comment>
<proteinExistence type="predicted"/>
<evidence type="ECO:0000256" key="4">
    <source>
        <dbReference type="SAM" id="MobiDB-lite"/>
    </source>
</evidence>
<reference evidence="6 7" key="1">
    <citation type="submission" date="2024-04" db="EMBL/GenBank/DDBJ databases">
        <title>Symmetric and asymmetric DNA N6-adenine methylation regulates different biological responses in Mucorales.</title>
        <authorList>
            <consortium name="Lawrence Berkeley National Laboratory"/>
            <person name="Lax C."/>
            <person name="Mondo S.J."/>
            <person name="Osorio-Concepcion M."/>
            <person name="Muszewska A."/>
            <person name="Corrochano-Luque M."/>
            <person name="Gutierrez G."/>
            <person name="Riley R."/>
            <person name="Lipzen A."/>
            <person name="Guo J."/>
            <person name="Hundley H."/>
            <person name="Amirebrahimi M."/>
            <person name="Ng V."/>
            <person name="Lorenzo-Gutierrez D."/>
            <person name="Binder U."/>
            <person name="Yang J."/>
            <person name="Song Y."/>
            <person name="Canovas D."/>
            <person name="Navarro E."/>
            <person name="Freitag M."/>
            <person name="Gabaldon T."/>
            <person name="Grigoriev I.V."/>
            <person name="Corrochano L.M."/>
            <person name="Nicolas F.E."/>
            <person name="Garre V."/>
        </authorList>
    </citation>
    <scope>NUCLEOTIDE SEQUENCE [LARGE SCALE GENOMIC DNA]</scope>
    <source>
        <strain evidence="6 7">L51</strain>
    </source>
</reference>
<accession>A0ABR3APJ7</accession>
<dbReference type="SUPFAM" id="SSF57863">
    <property type="entry name" value="ArfGap/RecO-like zinc finger"/>
    <property type="match status" value="1"/>
</dbReference>
<dbReference type="PROSITE" id="PS50003">
    <property type="entry name" value="PH_DOMAIN"/>
    <property type="match status" value="1"/>
</dbReference>
<keyword evidence="2" id="KW-0863">Zinc-finger</keyword>
<dbReference type="SMART" id="SM00233">
    <property type="entry name" value="PH"/>
    <property type="match status" value="1"/>
</dbReference>